<proteinExistence type="predicted"/>
<dbReference type="OrthoDB" id="8582979at2"/>
<dbReference type="AlphaFoldDB" id="A0A0C1HMR1"/>
<feature type="transmembrane region" description="Helical" evidence="1">
    <location>
        <begin position="140"/>
        <end position="163"/>
    </location>
</feature>
<dbReference type="InterPro" id="IPR010390">
    <property type="entry name" value="ABC-2_transporter-like"/>
</dbReference>
<evidence type="ECO:0000256" key="1">
    <source>
        <dbReference type="SAM" id="Phobius"/>
    </source>
</evidence>
<dbReference type="Pfam" id="PF06182">
    <property type="entry name" value="ABC2_membrane_6"/>
    <property type="match status" value="1"/>
</dbReference>
<feature type="transmembrane region" description="Helical" evidence="1">
    <location>
        <begin position="175"/>
        <end position="195"/>
    </location>
</feature>
<dbReference type="PANTHER" id="PTHR36832:SF1">
    <property type="entry name" value="SLR1174 PROTEIN"/>
    <property type="match status" value="1"/>
</dbReference>
<evidence type="ECO:0000313" key="3">
    <source>
        <dbReference type="Proteomes" id="UP000031339"/>
    </source>
</evidence>
<dbReference type="STRING" id="862969.SCI_0906"/>
<keyword evidence="1" id="KW-0812">Transmembrane</keyword>
<dbReference type="Proteomes" id="UP000031339">
    <property type="component" value="Unassembled WGS sequence"/>
</dbReference>
<keyword evidence="1" id="KW-1133">Transmembrane helix</keyword>
<dbReference type="EMBL" id="JWIY01000001">
    <property type="protein sequence ID" value="KIC78574.1"/>
    <property type="molecule type" value="Genomic_DNA"/>
</dbReference>
<protein>
    <submittedName>
        <fullName evidence="2">Membrane protein</fullName>
    </submittedName>
</protein>
<keyword evidence="1" id="KW-0472">Membrane</keyword>
<feature type="transmembrane region" description="Helical" evidence="1">
    <location>
        <begin position="21"/>
        <end position="40"/>
    </location>
</feature>
<accession>A0A0C1HMR1</accession>
<feature type="transmembrane region" description="Helical" evidence="1">
    <location>
        <begin position="108"/>
        <end position="128"/>
    </location>
</feature>
<comment type="caution">
    <text evidence="2">The sequence shown here is derived from an EMBL/GenBank/DDBJ whole genome shotgun (WGS) entry which is preliminary data.</text>
</comment>
<organism evidence="2 3">
    <name type="scientific">Streptococcus constellatus</name>
    <dbReference type="NCBI Taxonomy" id="76860"/>
    <lineage>
        <taxon>Bacteria</taxon>
        <taxon>Bacillati</taxon>
        <taxon>Bacillota</taxon>
        <taxon>Bacilli</taxon>
        <taxon>Lactobacillales</taxon>
        <taxon>Streptococcaceae</taxon>
        <taxon>Streptococcus</taxon>
        <taxon>Streptococcus anginosus group</taxon>
    </lineage>
</organism>
<feature type="transmembrane region" description="Helical" evidence="1">
    <location>
        <begin position="52"/>
        <end position="71"/>
    </location>
</feature>
<feature type="transmembrane region" description="Helical" evidence="1">
    <location>
        <begin position="229"/>
        <end position="248"/>
    </location>
</feature>
<dbReference type="eggNOG" id="COG4587">
    <property type="taxonomic scope" value="Bacteria"/>
</dbReference>
<dbReference type="PANTHER" id="PTHR36832">
    <property type="entry name" value="SLR1174 PROTEIN-RELATED"/>
    <property type="match status" value="1"/>
</dbReference>
<dbReference type="RefSeq" id="WP_037619523.1">
    <property type="nucleotide sequence ID" value="NZ_CAJPUH010000034.1"/>
</dbReference>
<reference evidence="2 3" key="1">
    <citation type="submission" date="2014-12" db="EMBL/GenBank/DDBJ databases">
        <title>Partial genome sequence of Streptococcus constellatus KCOM 1650 (= ChDC B144).</title>
        <authorList>
            <person name="Kook J.-K."/>
            <person name="Park S.-N."/>
            <person name="Lim Y.K."/>
            <person name="Jo E."/>
        </authorList>
    </citation>
    <scope>NUCLEOTIDE SEQUENCE [LARGE SCALE GENOMIC DNA]</scope>
    <source>
        <strain evidence="2 3">KCOM 1650</strain>
    </source>
</reference>
<name>A0A0C1HMR1_STRCV</name>
<sequence>MSKYIHITRLALITQLQYKSFFIATLIRTFIQVLVSIFVWKTIFFTQSQVNGYTLETFTTYIIFANLLGNLNSFSIGRDLSIMIVDGNITGELLYPYSLITSLFFQDFAVKIVEIVKFIPILLVIPLLQGQLYLPNWQTGLLFLFSSLLGMFIILLLDLGFSLTAFFTANTWGILILRNGLFSLASGALLPLSFYPENIANILKLLPYSFAVNFPVNILLKRQVNFELFWIQLAWIPILSAFITFLWYQAKRRLVILGG</sequence>
<gene>
    <name evidence="2" type="ORF">RN79_03125</name>
</gene>
<evidence type="ECO:0000313" key="2">
    <source>
        <dbReference type="EMBL" id="KIC78574.1"/>
    </source>
</evidence>